<dbReference type="PANTHER" id="PTHR42998">
    <property type="entry name" value="TYPE I RESTRICTION ENZYME HINDVIIP M PROTEIN-RELATED"/>
    <property type="match status" value="1"/>
</dbReference>
<name>A0A7R7EJW7_9FIRM</name>
<evidence type="ECO:0000313" key="5">
    <source>
        <dbReference type="Proteomes" id="UP000595897"/>
    </source>
</evidence>
<keyword evidence="5" id="KW-1185">Reference proteome</keyword>
<dbReference type="PROSITE" id="PS00092">
    <property type="entry name" value="N6_MTASE"/>
    <property type="match status" value="1"/>
</dbReference>
<sequence>MQELINKVKNLGYETIQKIDETTIRANHKEVYVYVKKVEDEQLKPDLITSITYDAMGTDPMSTYVWITNGTNNSYILVEEEKAISEIPPVIKGEEKFNFGKRQLTERDIWSIHKYQELQEKFDGIHEMIYGMKDHVNNSNDAIDEFCKLIFMEVFRLNHPGYILRGGELEGKRYDDIFRYENIEKAEDKNKVIQEIREAFKIVKNHEDYVSTLDDGSKSAIFSADEYVKLENPNIYTSVLKTLQDLGPIKVEGVERPGTLLDLTGDVAGRVFDVLLRGKFENKGGMGIYLTPRQVTEAAAEIVVYDLTKDGAGKLIGIDPKTGYPTFKVGDLCCGSAGFLIKMLQEIKNHLLTKLGGNTKHYEEVFELMKEHSFIGADNSPGMVLKARLNMAMNGAVKCPIFQTRNSLMTENLVPETFDAIITNPPFSKTGISKEIKKGNTKIDNLEGIEIITKYSEDIDEDGQNKMNPDKLSLGSKPDSKGKWKQVNSIDPAVLFIDRNLQLLKKGGLLMIVIPDGILSNSGDKYVREYIMGKKNSVTGEFEGGKAILKAVISLPTETFGLSGAGAKTSLLYLKKKEHPGEKQGPVFMAVVDEVGFTVKQNVEIQLGDDHNDLLKIVEVYKKGVPEDVE</sequence>
<proteinExistence type="predicted"/>
<dbReference type="GO" id="GO:0008170">
    <property type="term" value="F:N-methyltransferase activity"/>
    <property type="evidence" value="ECO:0007669"/>
    <property type="project" value="InterPro"/>
</dbReference>
<evidence type="ECO:0000256" key="1">
    <source>
        <dbReference type="ARBA" id="ARBA00022747"/>
    </source>
</evidence>
<dbReference type="Pfam" id="PF02384">
    <property type="entry name" value="N6_Mtase"/>
    <property type="match status" value="1"/>
</dbReference>
<dbReference type="InterPro" id="IPR003356">
    <property type="entry name" value="DNA_methylase_A-5"/>
</dbReference>
<reference evidence="4 5" key="1">
    <citation type="submission" date="2020-11" db="EMBL/GenBank/DDBJ databases">
        <title>Draft genome sequencing of a Lachnospiraceae strain isolated from anoxic soil subjected to BSD treatment.</title>
        <authorList>
            <person name="Uek A."/>
            <person name="Tonouchi A."/>
        </authorList>
    </citation>
    <scope>NUCLEOTIDE SEQUENCE [LARGE SCALE GENOMIC DNA]</scope>
    <source>
        <strain evidence="4 5">TB5</strain>
    </source>
</reference>
<evidence type="ECO:0000313" key="4">
    <source>
        <dbReference type="EMBL" id="BCN30114.1"/>
    </source>
</evidence>
<dbReference type="InterPro" id="IPR052916">
    <property type="entry name" value="Type-I_RE_MTase_Subunit"/>
</dbReference>
<gene>
    <name evidence="4" type="ORF">bsdtb5_14090</name>
</gene>
<dbReference type="Gene3D" id="3.40.50.150">
    <property type="entry name" value="Vaccinia Virus protein VP39"/>
    <property type="match status" value="1"/>
</dbReference>
<feature type="region of interest" description="Disordered" evidence="2">
    <location>
        <begin position="460"/>
        <end position="480"/>
    </location>
</feature>
<keyword evidence="1" id="KW-0680">Restriction system</keyword>
<feature type="domain" description="DNA methylase adenine-specific" evidence="3">
    <location>
        <begin position="265"/>
        <end position="439"/>
    </location>
</feature>
<dbReference type="InterPro" id="IPR029063">
    <property type="entry name" value="SAM-dependent_MTases_sf"/>
</dbReference>
<dbReference type="GO" id="GO:0032259">
    <property type="term" value="P:methylation"/>
    <property type="evidence" value="ECO:0007669"/>
    <property type="project" value="InterPro"/>
</dbReference>
<dbReference type="InterPro" id="IPR002052">
    <property type="entry name" value="DNA_methylase_N6_adenine_CS"/>
</dbReference>
<organism evidence="4 5">
    <name type="scientific">Anaeromicropila herbilytica</name>
    <dbReference type="NCBI Taxonomy" id="2785025"/>
    <lineage>
        <taxon>Bacteria</taxon>
        <taxon>Bacillati</taxon>
        <taxon>Bacillota</taxon>
        <taxon>Clostridia</taxon>
        <taxon>Lachnospirales</taxon>
        <taxon>Lachnospiraceae</taxon>
        <taxon>Anaeromicropila</taxon>
    </lineage>
</organism>
<dbReference type="PANTHER" id="PTHR42998:SF1">
    <property type="entry name" value="TYPE I RESTRICTION ENZYME HINDI METHYLASE SUBUNIT"/>
    <property type="match status" value="1"/>
</dbReference>
<dbReference type="AlphaFoldDB" id="A0A7R7EJW7"/>
<accession>A0A7R7EJW7</accession>
<dbReference type="REBASE" id="474718">
    <property type="entry name" value="M.LbaTB5ORF14090P"/>
</dbReference>
<dbReference type="Proteomes" id="UP000595897">
    <property type="component" value="Chromosome"/>
</dbReference>
<evidence type="ECO:0000256" key="2">
    <source>
        <dbReference type="SAM" id="MobiDB-lite"/>
    </source>
</evidence>
<dbReference type="PRINTS" id="PR00507">
    <property type="entry name" value="N12N6MTFRASE"/>
</dbReference>
<dbReference type="RefSeq" id="WP_271715360.1">
    <property type="nucleotide sequence ID" value="NZ_AP024169.1"/>
</dbReference>
<dbReference type="GO" id="GO:0003677">
    <property type="term" value="F:DNA binding"/>
    <property type="evidence" value="ECO:0007669"/>
    <property type="project" value="InterPro"/>
</dbReference>
<protein>
    <recommendedName>
        <fullName evidence="3">DNA methylase adenine-specific domain-containing protein</fullName>
    </recommendedName>
</protein>
<dbReference type="GO" id="GO:0009307">
    <property type="term" value="P:DNA restriction-modification system"/>
    <property type="evidence" value="ECO:0007669"/>
    <property type="project" value="UniProtKB-KW"/>
</dbReference>
<dbReference type="EMBL" id="AP024169">
    <property type="protein sequence ID" value="BCN30114.1"/>
    <property type="molecule type" value="Genomic_DNA"/>
</dbReference>
<dbReference type="KEGG" id="ahb:bsdtb5_14090"/>
<evidence type="ECO:0000259" key="3">
    <source>
        <dbReference type="Pfam" id="PF02384"/>
    </source>
</evidence>
<dbReference type="SUPFAM" id="SSF53335">
    <property type="entry name" value="S-adenosyl-L-methionine-dependent methyltransferases"/>
    <property type="match status" value="1"/>
</dbReference>